<accession>A0ABW4KGH8</accession>
<dbReference type="RefSeq" id="WP_380774030.1">
    <property type="nucleotide sequence ID" value="NZ_JBHUEO010000030.1"/>
</dbReference>
<proteinExistence type="inferred from homology"/>
<comment type="subcellular location">
    <subcellularLocation>
        <location evidence="4">Cytoplasm</location>
    </subcellularLocation>
</comment>
<feature type="binding site" evidence="4">
    <location>
        <begin position="97"/>
        <end position="99"/>
    </location>
    <ligand>
        <name>substrate</name>
    </ligand>
</feature>
<dbReference type="PANTHER" id="PTHR11444:SF1">
    <property type="entry name" value="FUMARATE HYDRATASE, MITOCHONDRIAL"/>
    <property type="match status" value="1"/>
</dbReference>
<gene>
    <name evidence="4 7" type="primary">fumC</name>
    <name evidence="7" type="ORF">ACFSCZ_11265</name>
</gene>
<dbReference type="Pfam" id="PF10415">
    <property type="entry name" value="FumaraseC_C"/>
    <property type="match status" value="1"/>
</dbReference>
<dbReference type="Proteomes" id="UP001597301">
    <property type="component" value="Unassembled WGS sequence"/>
</dbReference>
<feature type="active site" evidence="4">
    <location>
        <position position="315"/>
    </location>
</feature>
<comment type="miscellaneous">
    <text evidence="4">There are 2 substrate-binding sites: the catalytic A site, and the non-catalytic B site that may play a role in the transfer of substrate or product between the active site and the solvent. Alternatively, the B site may bind allosteric effectors.</text>
</comment>
<feature type="site" description="Important for catalytic activity" evidence="4">
    <location>
        <position position="328"/>
    </location>
</feature>
<comment type="catalytic activity">
    <reaction evidence="4">
        <text>(S)-malate = fumarate + H2O</text>
        <dbReference type="Rhea" id="RHEA:12460"/>
        <dbReference type="ChEBI" id="CHEBI:15377"/>
        <dbReference type="ChEBI" id="CHEBI:15589"/>
        <dbReference type="ChEBI" id="CHEBI:29806"/>
        <dbReference type="EC" id="4.2.1.2"/>
    </reaction>
</comment>
<organism evidence="7 8">
    <name type="scientific">Siminovitchia sediminis</name>
    <dbReference type="NCBI Taxonomy" id="1274353"/>
    <lineage>
        <taxon>Bacteria</taxon>
        <taxon>Bacillati</taxon>
        <taxon>Bacillota</taxon>
        <taxon>Bacilli</taxon>
        <taxon>Bacillales</taxon>
        <taxon>Bacillaceae</taxon>
        <taxon>Siminovitchia</taxon>
    </lineage>
</organism>
<comment type="similarity">
    <text evidence="1 4">Belongs to the class-II fumarase/aspartase family. Fumarase subfamily.</text>
</comment>
<feature type="binding site" evidence="4">
    <location>
        <position position="184"/>
    </location>
    <ligand>
        <name>substrate</name>
    </ligand>
</feature>
<feature type="binding site" evidence="4">
    <location>
        <begin position="136"/>
        <end position="138"/>
    </location>
    <ligand>
        <name>substrate</name>
    </ligand>
</feature>
<dbReference type="Pfam" id="PF00206">
    <property type="entry name" value="Lyase_1"/>
    <property type="match status" value="1"/>
</dbReference>
<evidence type="ECO:0000256" key="4">
    <source>
        <dbReference type="HAMAP-Rule" id="MF_00743"/>
    </source>
</evidence>
<keyword evidence="3 4" id="KW-0456">Lyase</keyword>
<dbReference type="InterPro" id="IPR005677">
    <property type="entry name" value="Fum_hydII"/>
</dbReference>
<comment type="subunit">
    <text evidence="4">Homotetramer.</text>
</comment>
<dbReference type="InterPro" id="IPR020557">
    <property type="entry name" value="Fumarate_lyase_CS"/>
</dbReference>
<comment type="pathway">
    <text evidence="4">Carbohydrate metabolism; tricarboxylic acid cycle; (S)-malate from fumarate: step 1/1.</text>
</comment>
<feature type="domain" description="Fumarase C C-terminal" evidence="6">
    <location>
        <begin position="405"/>
        <end position="458"/>
    </location>
</feature>
<dbReference type="PRINTS" id="PR00149">
    <property type="entry name" value="FUMRATELYASE"/>
</dbReference>
<feature type="binding site" evidence="4">
    <location>
        <begin position="321"/>
        <end position="323"/>
    </location>
    <ligand>
        <name>substrate</name>
    </ligand>
</feature>
<dbReference type="GO" id="GO:0004333">
    <property type="term" value="F:fumarate hydratase activity"/>
    <property type="evidence" value="ECO:0007669"/>
    <property type="project" value="UniProtKB-EC"/>
</dbReference>
<feature type="domain" description="Fumarate lyase N-terminal" evidence="5">
    <location>
        <begin position="11"/>
        <end position="339"/>
    </location>
</feature>
<evidence type="ECO:0000256" key="2">
    <source>
        <dbReference type="ARBA" id="ARBA00022532"/>
    </source>
</evidence>
<reference evidence="8" key="1">
    <citation type="journal article" date="2019" name="Int. J. Syst. Evol. Microbiol.">
        <title>The Global Catalogue of Microorganisms (GCM) 10K type strain sequencing project: providing services to taxonomists for standard genome sequencing and annotation.</title>
        <authorList>
            <consortium name="The Broad Institute Genomics Platform"/>
            <consortium name="The Broad Institute Genome Sequencing Center for Infectious Disease"/>
            <person name="Wu L."/>
            <person name="Ma J."/>
        </authorList>
    </citation>
    <scope>NUCLEOTIDE SEQUENCE [LARGE SCALE GENOMIC DNA]</scope>
    <source>
        <strain evidence="8">CGMCC 1.12295</strain>
    </source>
</reference>
<evidence type="ECO:0000256" key="3">
    <source>
        <dbReference type="ARBA" id="ARBA00023239"/>
    </source>
</evidence>
<dbReference type="Gene3D" id="1.10.275.10">
    <property type="entry name" value="Fumarase/aspartase (N-terminal domain)"/>
    <property type="match status" value="1"/>
</dbReference>
<dbReference type="SUPFAM" id="SSF48557">
    <property type="entry name" value="L-aspartase-like"/>
    <property type="match status" value="1"/>
</dbReference>
<keyword evidence="4" id="KW-0963">Cytoplasm</keyword>
<dbReference type="NCBIfam" id="TIGR00979">
    <property type="entry name" value="fumC_II"/>
    <property type="match status" value="1"/>
</dbReference>
<evidence type="ECO:0000256" key="1">
    <source>
        <dbReference type="ARBA" id="ARBA00009084"/>
    </source>
</evidence>
<dbReference type="PROSITE" id="PS00163">
    <property type="entry name" value="FUMARATE_LYASES"/>
    <property type="match status" value="1"/>
</dbReference>
<dbReference type="NCBIfam" id="NF008909">
    <property type="entry name" value="PRK12273.1"/>
    <property type="match status" value="1"/>
</dbReference>
<name>A0ABW4KGH8_9BACI</name>
<feature type="binding site" evidence="4">
    <location>
        <position position="316"/>
    </location>
    <ligand>
        <name>substrate</name>
    </ligand>
</feature>
<comment type="function">
    <text evidence="4">Involved in the TCA cycle. Catalyzes the stereospecific interconversion of fumarate to L-malate.</text>
</comment>
<comment type="caution">
    <text evidence="7">The sequence shown here is derived from an EMBL/GenBank/DDBJ whole genome shotgun (WGS) entry which is preliminary data.</text>
</comment>
<dbReference type="Gene3D" id="1.20.200.10">
    <property type="entry name" value="Fumarase/aspartase (Central domain)"/>
    <property type="match status" value="1"/>
</dbReference>
<evidence type="ECO:0000313" key="7">
    <source>
        <dbReference type="EMBL" id="MFD1707309.1"/>
    </source>
</evidence>
<dbReference type="InterPro" id="IPR000362">
    <property type="entry name" value="Fumarate_lyase_fam"/>
</dbReference>
<feature type="active site" description="Proton donor/acceptor" evidence="4">
    <location>
        <position position="185"/>
    </location>
</feature>
<sequence>MEFRIERDTIGEIKVPADKYWGAQTQRSKQNFKIGDEKMPLEVIKAFAHLKKAAAIANYGLGKLSDSKKEAIVQACDEVLEGKFDEHFPLVVWQTGSGTQSNMNVNEVVARRANELLGEHSDEKIHPNDDINMSQSSNDTFPTAMHIAAYHAVKNELIPALNQLKQTLLEKEQAFMDIIKIGRTHLQDATPLTLGQEISGWRAMLEKSEKMVQESAEHLLNLAIGGTAVGTGINAEKDFGDRVAEQISKQTGYSFVSSDNKFHALTSHDEIVFAHGALKGLAADLTKIANDVRWLASGPRSGIGEITIPANEPGSSIMPGKVNPTQSEALTMVAVQVFGNDAAIGFAASQGNFELNVYKPVIIYNFLQSVQLLADGMISFNEKCAVGIEPDHEVIEQNVNRSLMLVTALNPHIGYEKAAEIAKLAFKEGSTLKEAAIKTGYLTEEQYDEWIDPKKMVNL</sequence>
<evidence type="ECO:0000259" key="5">
    <source>
        <dbReference type="Pfam" id="PF00206"/>
    </source>
</evidence>
<dbReference type="InterPro" id="IPR024083">
    <property type="entry name" value="Fumarase/histidase_N"/>
</dbReference>
<dbReference type="CDD" id="cd01362">
    <property type="entry name" value="Fumarase_classII"/>
    <property type="match status" value="1"/>
</dbReference>
<evidence type="ECO:0000313" key="8">
    <source>
        <dbReference type="Proteomes" id="UP001597301"/>
    </source>
</evidence>
<protein>
    <recommendedName>
        <fullName evidence="4">Fumarate hydratase class II</fullName>
        <shortName evidence="4">Fumarase C</shortName>
        <ecNumber evidence="4">4.2.1.2</ecNumber>
    </recommendedName>
    <alternativeName>
        <fullName evidence="4">Aerobic fumarase</fullName>
    </alternativeName>
    <alternativeName>
        <fullName evidence="4">Iron-independent fumarase</fullName>
    </alternativeName>
</protein>
<dbReference type="InterPro" id="IPR008948">
    <property type="entry name" value="L-Aspartase-like"/>
</dbReference>
<dbReference type="EC" id="4.2.1.2" evidence="4"/>
<dbReference type="Gene3D" id="1.10.40.30">
    <property type="entry name" value="Fumarase/aspartase (C-terminal domain)"/>
    <property type="match status" value="1"/>
</dbReference>
<dbReference type="InterPro" id="IPR018951">
    <property type="entry name" value="Fumarase_C_C"/>
</dbReference>
<feature type="binding site" description="in site B" evidence="4">
    <location>
        <begin position="126"/>
        <end position="129"/>
    </location>
    <ligand>
        <name>substrate</name>
    </ligand>
</feature>
<dbReference type="EMBL" id="JBHUEO010000030">
    <property type="protein sequence ID" value="MFD1707309.1"/>
    <property type="molecule type" value="Genomic_DNA"/>
</dbReference>
<dbReference type="HAMAP" id="MF_00743">
    <property type="entry name" value="FumaraseC"/>
    <property type="match status" value="1"/>
</dbReference>
<evidence type="ECO:0000259" key="6">
    <source>
        <dbReference type="Pfam" id="PF10415"/>
    </source>
</evidence>
<dbReference type="PANTHER" id="PTHR11444">
    <property type="entry name" value="ASPARTATEAMMONIA/ARGININOSUCCINATE/ADENYLOSUCCINATE LYASE"/>
    <property type="match status" value="1"/>
</dbReference>
<keyword evidence="8" id="KW-1185">Reference proteome</keyword>
<dbReference type="InterPro" id="IPR022761">
    <property type="entry name" value="Fumarate_lyase_N"/>
</dbReference>
<keyword evidence="2 4" id="KW-0816">Tricarboxylic acid cycle</keyword>